<sequence>MEALLNQILDRLNQLHSSVSILTSDVNDMNNKINRIEANMAPKENSLNCDPPWMIFSPI</sequence>
<name>A0A0D8BN67_GEOKU</name>
<reference evidence="1 2" key="1">
    <citation type="submission" date="2015-01" db="EMBL/GenBank/DDBJ databases">
        <authorList>
            <person name="Filippidou S."/>
            <person name="Jeanneret N."/>
            <person name="Russel-Delif L."/>
            <person name="Junier T."/>
            <person name="Wunderlin T."/>
            <person name="Molina V."/>
            <person name="Johnson S.L."/>
            <person name="Davenport K.W."/>
            <person name="Chain P.S."/>
            <person name="Dorador C."/>
            <person name="Junier P."/>
        </authorList>
    </citation>
    <scope>NUCLEOTIDE SEQUENCE [LARGE SCALE GENOMIC DNA]</scope>
    <source>
        <strain evidence="1 2">Et7/4</strain>
    </source>
</reference>
<comment type="caution">
    <text evidence="1">The sequence shown here is derived from an EMBL/GenBank/DDBJ whole genome shotgun (WGS) entry which is preliminary data.</text>
</comment>
<protein>
    <submittedName>
        <fullName evidence="1">Uncharacterized protein</fullName>
    </submittedName>
</protein>
<evidence type="ECO:0000313" key="1">
    <source>
        <dbReference type="EMBL" id="KJE25658.1"/>
    </source>
</evidence>
<dbReference type="EMBL" id="JYBP01000003">
    <property type="protein sequence ID" value="KJE25658.1"/>
    <property type="molecule type" value="Genomic_DNA"/>
</dbReference>
<organism evidence="1 2">
    <name type="scientific">Geobacillus kaustophilus</name>
    <dbReference type="NCBI Taxonomy" id="1462"/>
    <lineage>
        <taxon>Bacteria</taxon>
        <taxon>Bacillati</taxon>
        <taxon>Bacillota</taxon>
        <taxon>Bacilli</taxon>
        <taxon>Bacillales</taxon>
        <taxon>Anoxybacillaceae</taxon>
        <taxon>Geobacillus</taxon>
        <taxon>Geobacillus thermoleovorans group</taxon>
    </lineage>
</organism>
<evidence type="ECO:0000313" key="2">
    <source>
        <dbReference type="Proteomes" id="UP000032522"/>
    </source>
</evidence>
<dbReference type="AlphaFoldDB" id="A0A0D8BN67"/>
<gene>
    <name evidence="1" type="ORF">LG52_93</name>
</gene>
<dbReference type="PATRIC" id="fig|1462.6.peg.182"/>
<dbReference type="Proteomes" id="UP000032522">
    <property type="component" value="Unassembled WGS sequence"/>
</dbReference>
<accession>A0A0D8BN67</accession>
<proteinExistence type="predicted"/>